<feature type="region of interest" description="Disordered" evidence="1">
    <location>
        <begin position="184"/>
        <end position="208"/>
    </location>
</feature>
<feature type="domain" description="PID" evidence="2">
    <location>
        <begin position="50"/>
        <end position="186"/>
    </location>
</feature>
<evidence type="ECO:0000259" key="2">
    <source>
        <dbReference type="PROSITE" id="PS01179"/>
    </source>
</evidence>
<dbReference type="InterPro" id="IPR051133">
    <property type="entry name" value="Adapter_Engulfment-Domain"/>
</dbReference>
<dbReference type="InterPro" id="IPR011993">
    <property type="entry name" value="PH-like_dom_sf"/>
</dbReference>
<dbReference type="Proteomes" id="UP000007879">
    <property type="component" value="Unassembled WGS sequence"/>
</dbReference>
<evidence type="ECO:0000256" key="1">
    <source>
        <dbReference type="SAM" id="MobiDB-lite"/>
    </source>
</evidence>
<reference evidence="4" key="1">
    <citation type="journal article" date="2010" name="Nature">
        <title>The Amphimedon queenslandica genome and the evolution of animal complexity.</title>
        <authorList>
            <person name="Srivastava M."/>
            <person name="Simakov O."/>
            <person name="Chapman J."/>
            <person name="Fahey B."/>
            <person name="Gauthier M.E."/>
            <person name="Mitros T."/>
            <person name="Richards G.S."/>
            <person name="Conaco C."/>
            <person name="Dacre M."/>
            <person name="Hellsten U."/>
            <person name="Larroux C."/>
            <person name="Putnam N.H."/>
            <person name="Stanke M."/>
            <person name="Adamska M."/>
            <person name="Darling A."/>
            <person name="Degnan S.M."/>
            <person name="Oakley T.H."/>
            <person name="Plachetzki D.C."/>
            <person name="Zhai Y."/>
            <person name="Adamski M."/>
            <person name="Calcino A."/>
            <person name="Cummins S.F."/>
            <person name="Goodstein D.M."/>
            <person name="Harris C."/>
            <person name="Jackson D.J."/>
            <person name="Leys S.P."/>
            <person name="Shu S."/>
            <person name="Woodcroft B.J."/>
            <person name="Vervoort M."/>
            <person name="Kosik K.S."/>
            <person name="Manning G."/>
            <person name="Degnan B.M."/>
            <person name="Rokhsar D.S."/>
        </authorList>
    </citation>
    <scope>NUCLEOTIDE SEQUENCE [LARGE SCALE GENOMIC DNA]</scope>
</reference>
<evidence type="ECO:0000313" key="3">
    <source>
        <dbReference type="EnsemblMetazoa" id="Aqu2.1.23843_001"/>
    </source>
</evidence>
<dbReference type="PANTHER" id="PTHR11232">
    <property type="entry name" value="PHOSPHOTYROSINE INTERACTION DOMAIN-CONTAINING FAMILY MEMBER"/>
    <property type="match status" value="1"/>
</dbReference>
<dbReference type="STRING" id="400682.A0A1X7U850"/>
<gene>
    <name evidence="3" type="primary">100640843</name>
</gene>
<sequence>MAVDHLKAVGLAIKKSPRAIRKKFGGGGEQNQHEILDEDWYHSEDPVKSGVTFFCKYLGSMGVQKTHGPGSTEDAVKAIVQEAKVRAGKLQKVKLTVSSKFLKLEDATKQIKLDEIPLYRVSYCTVDPYYDKVFCYIARNGETKKLECHAYLCGKRSKAEAVTLTVAQAFNIAYDSWKEQKKKVPEEKKASSSSSSNASNHTGGGVTPVKQLLTQTSQETEDLLGEPILNPVPLSSPRAPSPTLPQVIPEMTFDLLPSSPKRHEDTNPFRSGGMPMSPMIQRHNTQQTEPLSADALEIQTTLSKAKSLNYIAVEDELDDEFQQLAEARSNPHLLDIGEVDRSQVSGDVKQYMLLGDRSFEDLSRSKSHDDFLRL</sequence>
<accession>A0A1X7U850</accession>
<name>A0A1X7U850_AMPQE</name>
<dbReference type="InterPro" id="IPR006020">
    <property type="entry name" value="PTB/PI_dom"/>
</dbReference>
<dbReference type="InParanoid" id="A0A1X7U850"/>
<dbReference type="PANTHER" id="PTHR11232:SF74">
    <property type="entry name" value="PTB DOMAIN-CONTAINING ADAPTER PROTEIN CED-6-LIKE PROTEIN"/>
    <property type="match status" value="1"/>
</dbReference>
<evidence type="ECO:0000313" key="4">
    <source>
        <dbReference type="Proteomes" id="UP000007879"/>
    </source>
</evidence>
<protein>
    <recommendedName>
        <fullName evidence="2">PID domain-containing protein</fullName>
    </recommendedName>
</protein>
<dbReference type="EnsemblMetazoa" id="Aqu2.1.23843_001">
    <property type="protein sequence ID" value="Aqu2.1.23843_001"/>
    <property type="gene ID" value="Aqu2.1.23843"/>
</dbReference>
<dbReference type="SUPFAM" id="SSF50729">
    <property type="entry name" value="PH domain-like"/>
    <property type="match status" value="1"/>
</dbReference>
<dbReference type="OMA" id="FPKVFAF"/>
<dbReference type="Gene3D" id="2.30.29.30">
    <property type="entry name" value="Pleckstrin-homology domain (PH domain)/Phosphotyrosine-binding domain (PTB)"/>
    <property type="match status" value="1"/>
</dbReference>
<organism evidence="3">
    <name type="scientific">Amphimedon queenslandica</name>
    <name type="common">Sponge</name>
    <dbReference type="NCBI Taxonomy" id="400682"/>
    <lineage>
        <taxon>Eukaryota</taxon>
        <taxon>Metazoa</taxon>
        <taxon>Porifera</taxon>
        <taxon>Demospongiae</taxon>
        <taxon>Heteroscleromorpha</taxon>
        <taxon>Haplosclerida</taxon>
        <taxon>Niphatidae</taxon>
        <taxon>Amphimedon</taxon>
    </lineage>
</organism>
<dbReference type="PROSITE" id="PS01179">
    <property type="entry name" value="PID"/>
    <property type="match status" value="1"/>
</dbReference>
<proteinExistence type="predicted"/>
<dbReference type="AlphaFoldDB" id="A0A1X7U850"/>
<dbReference type="CDD" id="cd13159">
    <property type="entry name" value="PTB_LDLRAP-mammal-like"/>
    <property type="match status" value="1"/>
</dbReference>
<dbReference type="KEGG" id="aqu:100640843"/>
<dbReference type="eggNOG" id="KOG3536">
    <property type="taxonomic scope" value="Eukaryota"/>
</dbReference>
<reference evidence="3" key="2">
    <citation type="submission" date="2017-05" db="UniProtKB">
        <authorList>
            <consortium name="EnsemblMetazoa"/>
        </authorList>
    </citation>
    <scope>IDENTIFICATION</scope>
</reference>
<feature type="compositionally biased region" description="Low complexity" evidence="1">
    <location>
        <begin position="191"/>
        <end position="200"/>
    </location>
</feature>
<keyword evidence="4" id="KW-1185">Reference proteome</keyword>
<dbReference type="EnsemblMetazoa" id="XM_003388696.3">
    <property type="protein sequence ID" value="XP_003388744.1"/>
    <property type="gene ID" value="LOC100640843"/>
</dbReference>
<dbReference type="SMART" id="SM00462">
    <property type="entry name" value="PTB"/>
    <property type="match status" value="1"/>
</dbReference>
<dbReference type="OrthoDB" id="9999955at2759"/>
<dbReference type="Pfam" id="PF14719">
    <property type="entry name" value="PID_2"/>
    <property type="match status" value="1"/>
</dbReference>